<feature type="transmembrane region" description="Helical" evidence="10">
    <location>
        <begin position="148"/>
        <end position="166"/>
    </location>
</feature>
<dbReference type="GO" id="GO:0015891">
    <property type="term" value="P:siderophore transport"/>
    <property type="evidence" value="ECO:0007669"/>
    <property type="project" value="InterPro"/>
</dbReference>
<dbReference type="GO" id="GO:0030288">
    <property type="term" value="C:outer membrane-bounded periplasmic space"/>
    <property type="evidence" value="ECO:0007669"/>
    <property type="project" value="InterPro"/>
</dbReference>
<feature type="domain" description="TonB C-terminal" evidence="12">
    <location>
        <begin position="488"/>
        <end position="582"/>
    </location>
</feature>
<proteinExistence type="inferred from homology"/>
<evidence type="ECO:0000256" key="2">
    <source>
        <dbReference type="ARBA" id="ARBA00006555"/>
    </source>
</evidence>
<keyword evidence="4 10" id="KW-1003">Cell membrane</keyword>
<dbReference type="PROSITE" id="PS52015">
    <property type="entry name" value="TONB_CTD"/>
    <property type="match status" value="1"/>
</dbReference>
<dbReference type="GO" id="GO:0015031">
    <property type="term" value="P:protein transport"/>
    <property type="evidence" value="ECO:0007669"/>
    <property type="project" value="UniProtKB-UniRule"/>
</dbReference>
<protein>
    <recommendedName>
        <fullName evidence="10">Protein TonB</fullName>
    </recommendedName>
</protein>
<keyword evidence="3 10" id="KW-0813">Transport</keyword>
<dbReference type="InterPro" id="IPR006260">
    <property type="entry name" value="TonB/TolA_C"/>
</dbReference>
<dbReference type="OrthoDB" id="1628901at2"/>
<evidence type="ECO:0000256" key="4">
    <source>
        <dbReference type="ARBA" id="ARBA00022475"/>
    </source>
</evidence>
<name>A0A395JK14_9GAMM</name>
<evidence type="ECO:0000256" key="9">
    <source>
        <dbReference type="ARBA" id="ARBA00023136"/>
    </source>
</evidence>
<evidence type="ECO:0000256" key="5">
    <source>
        <dbReference type="ARBA" id="ARBA00022519"/>
    </source>
</evidence>
<evidence type="ECO:0000256" key="10">
    <source>
        <dbReference type="RuleBase" id="RU362123"/>
    </source>
</evidence>
<keyword evidence="6 10" id="KW-0812">Transmembrane</keyword>
<keyword evidence="9 10" id="KW-0472">Membrane</keyword>
<dbReference type="InParanoid" id="A0A395JK14"/>
<dbReference type="PANTHER" id="PTHR33446:SF14">
    <property type="entry name" value="PROTEIN TONB"/>
    <property type="match status" value="1"/>
</dbReference>
<dbReference type="AlphaFoldDB" id="A0A395JK14"/>
<dbReference type="GO" id="GO:0055085">
    <property type="term" value="P:transmembrane transport"/>
    <property type="evidence" value="ECO:0007669"/>
    <property type="project" value="InterPro"/>
</dbReference>
<dbReference type="EMBL" id="QNRT01000002">
    <property type="protein sequence ID" value="RBP51116.1"/>
    <property type="molecule type" value="Genomic_DNA"/>
</dbReference>
<feature type="region of interest" description="Disordered" evidence="11">
    <location>
        <begin position="448"/>
        <end position="480"/>
    </location>
</feature>
<gene>
    <name evidence="13" type="ORF">DFR28_102535</name>
</gene>
<evidence type="ECO:0000256" key="11">
    <source>
        <dbReference type="SAM" id="MobiDB-lite"/>
    </source>
</evidence>
<dbReference type="Gene3D" id="3.30.1150.10">
    <property type="match status" value="1"/>
</dbReference>
<dbReference type="Pfam" id="PF03544">
    <property type="entry name" value="TonB_C"/>
    <property type="match status" value="1"/>
</dbReference>
<dbReference type="Proteomes" id="UP000253083">
    <property type="component" value="Unassembled WGS sequence"/>
</dbReference>
<dbReference type="InterPro" id="IPR051045">
    <property type="entry name" value="TonB-dependent_transducer"/>
</dbReference>
<keyword evidence="7 10" id="KW-0653">Protein transport</keyword>
<keyword evidence="8 10" id="KW-1133">Transmembrane helix</keyword>
<evidence type="ECO:0000259" key="12">
    <source>
        <dbReference type="PROSITE" id="PS52015"/>
    </source>
</evidence>
<evidence type="ECO:0000313" key="13">
    <source>
        <dbReference type="EMBL" id="RBP51116.1"/>
    </source>
</evidence>
<organism evidence="13 14">
    <name type="scientific">Arenicella xantha</name>
    <dbReference type="NCBI Taxonomy" id="644221"/>
    <lineage>
        <taxon>Bacteria</taxon>
        <taxon>Pseudomonadati</taxon>
        <taxon>Pseudomonadota</taxon>
        <taxon>Gammaproteobacteria</taxon>
        <taxon>Arenicellales</taxon>
        <taxon>Arenicellaceae</taxon>
        <taxon>Arenicella</taxon>
    </lineage>
</organism>
<dbReference type="InterPro" id="IPR003538">
    <property type="entry name" value="TonB"/>
</dbReference>
<feature type="region of interest" description="Disordered" evidence="11">
    <location>
        <begin position="314"/>
        <end position="346"/>
    </location>
</feature>
<comment type="subcellular location">
    <subcellularLocation>
        <location evidence="1 10">Cell inner membrane</location>
        <topology evidence="1 10">Single-pass membrane protein</topology>
        <orientation evidence="1 10">Periplasmic side</orientation>
    </subcellularLocation>
</comment>
<evidence type="ECO:0000256" key="7">
    <source>
        <dbReference type="ARBA" id="ARBA00022927"/>
    </source>
</evidence>
<feature type="compositionally biased region" description="Low complexity" evidence="11">
    <location>
        <begin position="331"/>
        <end position="344"/>
    </location>
</feature>
<comment type="caution">
    <text evidence="13">The sequence shown here is derived from an EMBL/GenBank/DDBJ whole genome shotgun (WGS) entry which is preliminary data.</text>
</comment>
<evidence type="ECO:0000256" key="1">
    <source>
        <dbReference type="ARBA" id="ARBA00004383"/>
    </source>
</evidence>
<dbReference type="SUPFAM" id="SSF74653">
    <property type="entry name" value="TolA/TonB C-terminal domain"/>
    <property type="match status" value="1"/>
</dbReference>
<evidence type="ECO:0000256" key="6">
    <source>
        <dbReference type="ARBA" id="ARBA00022692"/>
    </source>
</evidence>
<sequence>MNQQNSRRVILFSRDDALIEDINLKTIGDQGVASNNLEVKVESALNADLVSNELTAVIYDLDLVGNDLNIAAIDILQLRQACPDLSLILIGEKEPLSKALKTERIASMVTKSVSKPKATNQLLMAISAAGILNDGQAKIQRQSNIKRYSIVAGGVCAIGLVSALLLSGRQAVETPVTAGSDSATQRSPNQASVPALSTNNQTQTEIRQLKVLASEAYSAGRLIRPTRDNAFYYYQKILELDDYDEQAYTMKWQILEQLRASFPSLIEQGEFDRAETIVAMLVEAEPFNNSNNDLQAKLIEATTDSDLLTQTATEDEAPEIEAKPAETQKQAEPARTKQQAAAAKADIEKRAANEISAAIKSGRLTPPQSNNAYQLLLSAAREKTVRQTIFTSLKTDLETRLVARAQQSLRDSNTGNAASDISFLRKLDHTNSALSELTASLVEARRPAAPAPVVEQPTPETAAAKTEPAKGTQLSNVAKSANNPTSVAAITPSEILNKAQPDYPRRAFNMDIEGWVELDYQVDETGQPINIKVVNAQPKKIFDKAGIDAIKRSRFSPARNTATGEAVTSDGTAIRFNFSIGR</sequence>
<dbReference type="GO" id="GO:0031992">
    <property type="term" value="F:energy transducer activity"/>
    <property type="evidence" value="ECO:0007669"/>
    <property type="project" value="InterPro"/>
</dbReference>
<evidence type="ECO:0000256" key="3">
    <source>
        <dbReference type="ARBA" id="ARBA00022448"/>
    </source>
</evidence>
<keyword evidence="5 10" id="KW-0997">Cell inner membrane</keyword>
<dbReference type="RefSeq" id="WP_113953913.1">
    <property type="nucleotide sequence ID" value="NZ_QNRT01000002.1"/>
</dbReference>
<reference evidence="13 14" key="1">
    <citation type="submission" date="2018-06" db="EMBL/GenBank/DDBJ databases">
        <title>Genomic Encyclopedia of Type Strains, Phase IV (KMG-IV): sequencing the most valuable type-strain genomes for metagenomic binning, comparative biology and taxonomic classification.</title>
        <authorList>
            <person name="Goeker M."/>
        </authorList>
    </citation>
    <scope>NUCLEOTIDE SEQUENCE [LARGE SCALE GENOMIC DNA]</scope>
    <source>
        <strain evidence="13 14">DSM 24032</strain>
    </source>
</reference>
<feature type="compositionally biased region" description="Polar residues" evidence="11">
    <location>
        <begin position="177"/>
        <end position="199"/>
    </location>
</feature>
<dbReference type="PANTHER" id="PTHR33446">
    <property type="entry name" value="PROTEIN TONB-RELATED"/>
    <property type="match status" value="1"/>
</dbReference>
<keyword evidence="14" id="KW-1185">Reference proteome</keyword>
<comment type="similarity">
    <text evidence="2 10">Belongs to the TonB family.</text>
</comment>
<evidence type="ECO:0000256" key="8">
    <source>
        <dbReference type="ARBA" id="ARBA00022989"/>
    </source>
</evidence>
<feature type="region of interest" description="Disordered" evidence="11">
    <location>
        <begin position="176"/>
        <end position="199"/>
    </location>
</feature>
<accession>A0A395JK14</accession>
<dbReference type="InterPro" id="IPR037682">
    <property type="entry name" value="TonB_C"/>
</dbReference>
<keyword evidence="10" id="KW-0735">Signal-anchor</keyword>
<dbReference type="PRINTS" id="PR01374">
    <property type="entry name" value="TONBPROTEIN"/>
</dbReference>
<evidence type="ECO:0000313" key="14">
    <source>
        <dbReference type="Proteomes" id="UP000253083"/>
    </source>
</evidence>
<comment type="function">
    <text evidence="10">Interacts with outer membrane receptor proteins that carry out high-affinity binding and energy dependent uptake into the periplasmic space of specific substrates. It could act to transduce energy from the cytoplasmic membrane to specific energy-requiring processes in the outer membrane, resulting in the release into the periplasm of ligands bound by these outer membrane proteins.</text>
</comment>
<dbReference type="NCBIfam" id="TIGR01352">
    <property type="entry name" value="tonB_Cterm"/>
    <property type="match status" value="1"/>
</dbReference>
<feature type="compositionally biased region" description="Low complexity" evidence="11">
    <location>
        <begin position="448"/>
        <end position="470"/>
    </location>
</feature>
<dbReference type="GO" id="GO:0005886">
    <property type="term" value="C:plasma membrane"/>
    <property type="evidence" value="ECO:0007669"/>
    <property type="project" value="UniProtKB-SubCell"/>
</dbReference>